<gene>
    <name evidence="4" type="ORF">J3U88_28910</name>
</gene>
<proteinExistence type="predicted"/>
<feature type="signal peptide" evidence="2">
    <location>
        <begin position="1"/>
        <end position="20"/>
    </location>
</feature>
<evidence type="ECO:0000259" key="3">
    <source>
        <dbReference type="Pfam" id="PF12969"/>
    </source>
</evidence>
<evidence type="ECO:0000313" key="4">
    <source>
        <dbReference type="EMBL" id="MBO1322529.1"/>
    </source>
</evidence>
<dbReference type="Gene3D" id="2.60.40.3140">
    <property type="match status" value="1"/>
</dbReference>
<evidence type="ECO:0000256" key="2">
    <source>
        <dbReference type="SAM" id="SignalP"/>
    </source>
</evidence>
<feature type="region of interest" description="Disordered" evidence="1">
    <location>
        <begin position="130"/>
        <end position="222"/>
    </location>
</feature>
<dbReference type="InterPro" id="IPR024618">
    <property type="entry name" value="DUF3857"/>
</dbReference>
<evidence type="ECO:0000313" key="5">
    <source>
        <dbReference type="Proteomes" id="UP000664417"/>
    </source>
</evidence>
<keyword evidence="5" id="KW-1185">Reference proteome</keyword>
<feature type="chain" id="PRO_5035210832" evidence="2">
    <location>
        <begin position="21"/>
        <end position="222"/>
    </location>
</feature>
<dbReference type="EMBL" id="JAFREP010000038">
    <property type="protein sequence ID" value="MBO1322529.1"/>
    <property type="molecule type" value="Genomic_DNA"/>
</dbReference>
<reference evidence="4" key="1">
    <citation type="submission" date="2021-03" db="EMBL/GenBank/DDBJ databases">
        <authorList>
            <person name="Wang G."/>
        </authorList>
    </citation>
    <scope>NUCLEOTIDE SEQUENCE</scope>
    <source>
        <strain evidence="4">KCTC 12899</strain>
    </source>
</reference>
<feature type="compositionally biased region" description="Polar residues" evidence="1">
    <location>
        <begin position="179"/>
        <end position="197"/>
    </location>
</feature>
<dbReference type="Proteomes" id="UP000664417">
    <property type="component" value="Unassembled WGS sequence"/>
</dbReference>
<keyword evidence="2" id="KW-0732">Signal</keyword>
<protein>
    <submittedName>
        <fullName evidence="4">DUF3857 domain-containing protein</fullName>
    </submittedName>
</protein>
<dbReference type="Pfam" id="PF12969">
    <property type="entry name" value="DUF3857"/>
    <property type="match status" value="1"/>
</dbReference>
<name>A0A8J7U718_9BACT</name>
<organism evidence="4 5">
    <name type="scientific">Acanthopleuribacter pedis</name>
    <dbReference type="NCBI Taxonomy" id="442870"/>
    <lineage>
        <taxon>Bacteria</taxon>
        <taxon>Pseudomonadati</taxon>
        <taxon>Acidobacteriota</taxon>
        <taxon>Holophagae</taxon>
        <taxon>Acanthopleuribacterales</taxon>
        <taxon>Acanthopleuribacteraceae</taxon>
        <taxon>Acanthopleuribacter</taxon>
    </lineage>
</organism>
<dbReference type="AlphaFoldDB" id="A0A8J7U718"/>
<sequence>MTLFRWMLGTVLLFSHSAHAGELREWAFPFWQGDPQTLIQAAQAQHAANPEDVSNTLWSEQKIVIDHEGRRTTVFRRTYFINSHQQLGDLETVEASWRPWYQARPVIRARVITPDGAVHELNESDIVESAAADSEENQFNEDPPFPTSVSAPLSRRKPPFPASVRSSTPATPGPFTFLLKNTPNASFWNGPPNSRSPIGSIRRWRPPSAVKRNGAWFGKAGP</sequence>
<comment type="caution">
    <text evidence="4">The sequence shown here is derived from an EMBL/GenBank/DDBJ whole genome shotgun (WGS) entry which is preliminary data.</text>
</comment>
<accession>A0A8J7U718</accession>
<evidence type="ECO:0000256" key="1">
    <source>
        <dbReference type="SAM" id="MobiDB-lite"/>
    </source>
</evidence>
<feature type="domain" description="DUF3857" evidence="3">
    <location>
        <begin position="68"/>
        <end position="139"/>
    </location>
</feature>